<dbReference type="RefSeq" id="XP_014151966.1">
    <property type="nucleotide sequence ID" value="XM_014296491.1"/>
</dbReference>
<evidence type="ECO:0000313" key="3">
    <source>
        <dbReference type="Proteomes" id="UP000054560"/>
    </source>
</evidence>
<dbReference type="GeneID" id="25909989"/>
<gene>
    <name evidence="2" type="ORF">SARC_09485</name>
</gene>
<dbReference type="AlphaFoldDB" id="A0A0L0FMU2"/>
<name>A0A0L0FMU2_9EUKA</name>
<dbReference type="EMBL" id="KQ242565">
    <property type="protein sequence ID" value="KNC78064.1"/>
    <property type="molecule type" value="Genomic_DNA"/>
</dbReference>
<proteinExistence type="predicted"/>
<sequence>MATVQPLPSIPVLYGSTTTTEHLDSCEALESADYQYDNSSESEGEEVLSPVISYDQSDESQTMPTDDIPNVETATGVPLPAAEPDNPVILLVLPKETELNDEASRMIKFEPHCKFTPLTFNPVDKKARAADNNKQAVMNATEDTKDPQQRGGLSAQYAG</sequence>
<protein>
    <submittedName>
        <fullName evidence="2">Uncharacterized protein</fullName>
    </submittedName>
</protein>
<evidence type="ECO:0000313" key="2">
    <source>
        <dbReference type="EMBL" id="KNC78064.1"/>
    </source>
</evidence>
<organism evidence="2 3">
    <name type="scientific">Sphaeroforma arctica JP610</name>
    <dbReference type="NCBI Taxonomy" id="667725"/>
    <lineage>
        <taxon>Eukaryota</taxon>
        <taxon>Ichthyosporea</taxon>
        <taxon>Ichthyophonida</taxon>
        <taxon>Sphaeroforma</taxon>
    </lineage>
</organism>
<feature type="region of interest" description="Disordered" evidence="1">
    <location>
        <begin position="56"/>
        <end position="84"/>
    </location>
</feature>
<feature type="region of interest" description="Disordered" evidence="1">
    <location>
        <begin position="130"/>
        <end position="159"/>
    </location>
</feature>
<accession>A0A0L0FMU2</accession>
<keyword evidence="3" id="KW-1185">Reference proteome</keyword>
<evidence type="ECO:0000256" key="1">
    <source>
        <dbReference type="SAM" id="MobiDB-lite"/>
    </source>
</evidence>
<dbReference type="Proteomes" id="UP000054560">
    <property type="component" value="Unassembled WGS sequence"/>
</dbReference>
<reference evidence="2 3" key="1">
    <citation type="submission" date="2011-02" db="EMBL/GenBank/DDBJ databases">
        <title>The Genome Sequence of Sphaeroforma arctica JP610.</title>
        <authorList>
            <consortium name="The Broad Institute Genome Sequencing Platform"/>
            <person name="Russ C."/>
            <person name="Cuomo C."/>
            <person name="Young S.K."/>
            <person name="Zeng Q."/>
            <person name="Gargeya S."/>
            <person name="Alvarado L."/>
            <person name="Berlin A."/>
            <person name="Chapman S.B."/>
            <person name="Chen Z."/>
            <person name="Freedman E."/>
            <person name="Gellesch M."/>
            <person name="Goldberg J."/>
            <person name="Griggs A."/>
            <person name="Gujja S."/>
            <person name="Heilman E."/>
            <person name="Heiman D."/>
            <person name="Howarth C."/>
            <person name="Mehta T."/>
            <person name="Neiman D."/>
            <person name="Pearson M."/>
            <person name="Roberts A."/>
            <person name="Saif S."/>
            <person name="Shea T."/>
            <person name="Shenoy N."/>
            <person name="Sisk P."/>
            <person name="Stolte C."/>
            <person name="Sykes S."/>
            <person name="White J."/>
            <person name="Yandava C."/>
            <person name="Burger G."/>
            <person name="Gray M.W."/>
            <person name="Holland P.W.H."/>
            <person name="King N."/>
            <person name="Lang F.B.F."/>
            <person name="Roger A.J."/>
            <person name="Ruiz-Trillo I."/>
            <person name="Haas B."/>
            <person name="Nusbaum C."/>
            <person name="Birren B."/>
        </authorList>
    </citation>
    <scope>NUCLEOTIDE SEQUENCE [LARGE SCALE GENOMIC DNA]</scope>
    <source>
        <strain evidence="2 3">JP610</strain>
    </source>
</reference>